<feature type="repeat" description="PPR" evidence="2">
    <location>
        <begin position="285"/>
        <end position="319"/>
    </location>
</feature>
<sequence length="1183" mass="131027">MKQLKQIHCQMLAASLHRSRDVVEDLLVFCTHPDSGDLSYAATVFETLEDDPSLFLYNLMIKASTKKNRFDYALMLFYRMRSQDVSPDNFTYPLVLKSMAGLGMASDVRKTHVLIVKSGFELDPFTRSSLMDVYSEMGHVEMSRTLFDEMPEMDVISWNVMIGAYVKCRKFEDAISVYQRMVREGVKPDEATLVSTVSACSALGNLELGTKLHVRMHKELWFSVTLGNALLDMYTKCGPVDVARRFFDSMPTKNVVSWTSMVSGYVKCGELDKARQLFDRSPGRDVILWTALINGYVQCNRFDGALAMFREMQSKGIKPDKFTVVSLLTACARLGALEQGRWIHGYIQDTRIQLDAVVGTALIDMYAKCGCIDKSLEVFSIVERRDTTIWTSIIYGLAMNGESGKALELFSEMRSAGAKPDDITFIGVLSACSHGGLVNEGRRFFHAMKEMYRMEPNLEHYGCFIDLLGRAGLLDEAEALIRNIPKGTVKDVLPLWGSLLGACRIHGNAEMGDRLAKQMLELESGNSGVHALIANIYAAAGRWEDVKKIRRKMKDWGIKKTPGCSSVEVNGAIHGFLVGDSSLPETGEIYLALHSISRSMDLEKKVEIDNLISYADCPTISRLCNSRIGHGIGEPFLRFLIGTDGRSSKLYRDKNILAGRATAWHMNCEASKVALLSTFFERSPRSPPYKKLVAFQFHHQHRPLLPLQTKTTTMASASPNCSSRKEKLPSPLPPPPSHELSWLDNACVQDLDHFARTLTGIKAKGVRPELLGSILSHYASRWLPELFGRASAGPTPESPTAAWLKKRFFIETLASVLPAEKGSIPCDFLLKLLRTASMVGAEPSCARELEARAAAQLDEASLKELMIPAFSHTCGTLLDVGLVLRLVQRFAGTDDGGAAAAKSGAALARVAKLVDSYLAEVALDAGLTVAEFEELASSLPAHARAMDDGLYRAIDTYIKGDVNHGEERTDSAPHLRLLSSVLLEAITLDRSSVFGTFHSVTATGASVAHPSTSKQERKTLCRLIDARKLTAEASLHAAQNERLPVRSVIQVLFSEHTKLNRLADWSGSFSGPRSPNPAALEPPGRCPSKREVLAQQQEMRRLRDDVARLQVHCHALQAQIDKLTCVKKKRGGFFRWTSFFLFRTTSDVVEKVVEDYELGAERPTPVHTKKGRSAPAKWRNSLS</sequence>
<dbReference type="Pfam" id="PF20431">
    <property type="entry name" value="E_motif"/>
    <property type="match status" value="1"/>
</dbReference>
<dbReference type="Gene3D" id="1.25.40.10">
    <property type="entry name" value="Tetratricopeptide repeat domain"/>
    <property type="match status" value="5"/>
</dbReference>
<dbReference type="Proteomes" id="UP001055439">
    <property type="component" value="Chromosome 9"/>
</dbReference>
<organism evidence="7 8">
    <name type="scientific">Musa troglodytarum</name>
    <name type="common">fe'i banana</name>
    <dbReference type="NCBI Taxonomy" id="320322"/>
    <lineage>
        <taxon>Eukaryota</taxon>
        <taxon>Viridiplantae</taxon>
        <taxon>Streptophyta</taxon>
        <taxon>Embryophyta</taxon>
        <taxon>Tracheophyta</taxon>
        <taxon>Spermatophyta</taxon>
        <taxon>Magnoliopsida</taxon>
        <taxon>Liliopsida</taxon>
        <taxon>Zingiberales</taxon>
        <taxon>Musaceae</taxon>
        <taxon>Musa</taxon>
    </lineage>
</organism>
<reference evidence="7" key="1">
    <citation type="submission" date="2022-05" db="EMBL/GenBank/DDBJ databases">
        <title>The Musa troglodytarum L. genome provides insights into the mechanism of non-climacteric behaviour and enrichment of carotenoids.</title>
        <authorList>
            <person name="Wang J."/>
        </authorList>
    </citation>
    <scope>NUCLEOTIDE SEQUENCE</scope>
    <source>
        <tissue evidence="7">Leaf</tissue>
    </source>
</reference>
<dbReference type="Pfam" id="PF01535">
    <property type="entry name" value="PPR"/>
    <property type="match status" value="4"/>
</dbReference>
<evidence type="ECO:0000313" key="8">
    <source>
        <dbReference type="Proteomes" id="UP001055439"/>
    </source>
</evidence>
<evidence type="ECO:0000256" key="5">
    <source>
        <dbReference type="SAM" id="MobiDB-lite"/>
    </source>
</evidence>
<dbReference type="InterPro" id="IPR002885">
    <property type="entry name" value="PPR_rpt"/>
</dbReference>
<dbReference type="InterPro" id="IPR027356">
    <property type="entry name" value="NPH3_dom"/>
</dbReference>
<dbReference type="InterPro" id="IPR046848">
    <property type="entry name" value="E_motif"/>
</dbReference>
<protein>
    <submittedName>
        <fullName evidence="7">Pentatricopeptide repeat-containing protein</fullName>
    </submittedName>
</protein>
<dbReference type="PANTHER" id="PTHR47926">
    <property type="entry name" value="PENTATRICOPEPTIDE REPEAT-CONTAINING PROTEIN"/>
    <property type="match status" value="1"/>
</dbReference>
<name>A0A9E7I4Z5_9LILI</name>
<dbReference type="PANTHER" id="PTHR47926:SF489">
    <property type="entry name" value="PENTATRICOPEPTIDE REPEAT-CONTAINING PROTEIN"/>
    <property type="match status" value="1"/>
</dbReference>
<evidence type="ECO:0000256" key="1">
    <source>
        <dbReference type="ARBA" id="ARBA00022737"/>
    </source>
</evidence>
<evidence type="ECO:0000256" key="3">
    <source>
        <dbReference type="PROSITE-ProRule" id="PRU00982"/>
    </source>
</evidence>
<feature type="region of interest" description="Disordered" evidence="5">
    <location>
        <begin position="1065"/>
        <end position="1086"/>
    </location>
</feature>
<dbReference type="InterPro" id="IPR046960">
    <property type="entry name" value="PPR_At4g14850-like_plant"/>
</dbReference>
<keyword evidence="1" id="KW-0677">Repeat</keyword>
<comment type="similarity">
    <text evidence="3">Belongs to the NPH3 family.</text>
</comment>
<feature type="domain" description="NPH3" evidence="6">
    <location>
        <begin position="740"/>
        <end position="1058"/>
    </location>
</feature>
<feature type="repeat" description="PPR" evidence="2">
    <location>
        <begin position="254"/>
        <end position="284"/>
    </location>
</feature>
<dbReference type="NCBIfam" id="TIGR00756">
    <property type="entry name" value="PPR"/>
    <property type="match status" value="5"/>
</dbReference>
<feature type="region of interest" description="Disordered" evidence="5">
    <location>
        <begin position="1162"/>
        <end position="1183"/>
    </location>
</feature>
<dbReference type="AlphaFoldDB" id="A0A9E7I4Z5"/>
<dbReference type="PROSITE" id="PS51649">
    <property type="entry name" value="NPH3"/>
    <property type="match status" value="1"/>
</dbReference>
<dbReference type="Pfam" id="PF13041">
    <property type="entry name" value="PPR_2"/>
    <property type="match status" value="4"/>
</dbReference>
<feature type="coiled-coil region" evidence="4">
    <location>
        <begin position="1092"/>
        <end position="1119"/>
    </location>
</feature>
<accession>A0A9E7I4Z5</accession>
<feature type="repeat" description="PPR" evidence="2">
    <location>
        <begin position="154"/>
        <end position="188"/>
    </location>
</feature>
<dbReference type="Pfam" id="PF03000">
    <property type="entry name" value="NPH3"/>
    <property type="match status" value="1"/>
</dbReference>
<gene>
    <name evidence="7" type="ORF">MUK42_14129</name>
</gene>
<feature type="region of interest" description="Disordered" evidence="5">
    <location>
        <begin position="715"/>
        <end position="735"/>
    </location>
</feature>
<evidence type="ECO:0000259" key="6">
    <source>
        <dbReference type="PROSITE" id="PS51649"/>
    </source>
</evidence>
<dbReference type="PROSITE" id="PS51375">
    <property type="entry name" value="PPR"/>
    <property type="match status" value="5"/>
</dbReference>
<keyword evidence="4" id="KW-0175">Coiled coil</keyword>
<evidence type="ECO:0000256" key="4">
    <source>
        <dbReference type="SAM" id="Coils"/>
    </source>
</evidence>
<dbReference type="GO" id="GO:0003723">
    <property type="term" value="F:RNA binding"/>
    <property type="evidence" value="ECO:0007669"/>
    <property type="project" value="InterPro"/>
</dbReference>
<evidence type="ECO:0000313" key="7">
    <source>
        <dbReference type="EMBL" id="URE42748.1"/>
    </source>
</evidence>
<dbReference type="FunFam" id="1.25.40.10:FF:000427">
    <property type="entry name" value="Pentatricopeptide repeat-containing protein chloroplastic"/>
    <property type="match status" value="1"/>
</dbReference>
<proteinExistence type="inferred from homology"/>
<dbReference type="OrthoDB" id="185373at2759"/>
<dbReference type="GO" id="GO:0009451">
    <property type="term" value="P:RNA modification"/>
    <property type="evidence" value="ECO:0007669"/>
    <property type="project" value="InterPro"/>
</dbReference>
<dbReference type="InterPro" id="IPR011990">
    <property type="entry name" value="TPR-like_helical_dom_sf"/>
</dbReference>
<feature type="repeat" description="PPR" evidence="2">
    <location>
        <begin position="53"/>
        <end position="87"/>
    </location>
</feature>
<keyword evidence="8" id="KW-1185">Reference proteome</keyword>
<evidence type="ECO:0000256" key="2">
    <source>
        <dbReference type="PROSITE-ProRule" id="PRU00708"/>
    </source>
</evidence>
<feature type="repeat" description="PPR" evidence="2">
    <location>
        <begin position="386"/>
        <end position="420"/>
    </location>
</feature>
<dbReference type="EMBL" id="CP097511">
    <property type="protein sequence ID" value="URE42748.1"/>
    <property type="molecule type" value="Genomic_DNA"/>
</dbReference>
<dbReference type="FunFam" id="1.25.40.10:FF:000348">
    <property type="entry name" value="Pentatricopeptide repeat-containing protein chloroplastic"/>
    <property type="match status" value="1"/>
</dbReference>
<dbReference type="FunFam" id="1.25.40.10:FF:000989">
    <property type="entry name" value="Pentatricopeptide repeat-containing protein At1g31430"/>
    <property type="match status" value="1"/>
</dbReference>